<accession>E6VHY7</accession>
<evidence type="ECO:0000313" key="2">
    <source>
        <dbReference type="EMBL" id="ADU45440.1"/>
    </source>
</evidence>
<evidence type="ECO:0000256" key="1">
    <source>
        <dbReference type="SAM" id="MobiDB-lite"/>
    </source>
</evidence>
<reference evidence="2" key="1">
    <citation type="submission" date="2010-12" db="EMBL/GenBank/DDBJ databases">
        <title>Complete sequence of Rhodopseudomonas palustris DX-1.</title>
        <authorList>
            <consortium name="US DOE Joint Genome Institute"/>
            <person name="Lucas S."/>
            <person name="Copeland A."/>
            <person name="Lapidus A."/>
            <person name="Cheng J.-F."/>
            <person name="Goodwin L."/>
            <person name="Pitluck S."/>
            <person name="Misra M."/>
            <person name="Chertkov O."/>
            <person name="Detter J.C."/>
            <person name="Han C."/>
            <person name="Tapia R."/>
            <person name="Land M."/>
            <person name="Hauser L."/>
            <person name="Kyrpides N."/>
            <person name="Ivanova N."/>
            <person name="Ovchinnikova G."/>
            <person name="Logan B."/>
            <person name="Oda Y."/>
            <person name="Harwood C."/>
            <person name="Woyke T."/>
        </authorList>
    </citation>
    <scope>NUCLEOTIDE SEQUENCE [LARGE SCALE GENOMIC DNA]</scope>
    <source>
        <strain evidence="2">DX-1</strain>
    </source>
</reference>
<organism evidence="2 3">
    <name type="scientific">Rhodopseudomonas palustris (strain DX-1)</name>
    <dbReference type="NCBI Taxonomy" id="652103"/>
    <lineage>
        <taxon>Bacteria</taxon>
        <taxon>Pseudomonadati</taxon>
        <taxon>Pseudomonadota</taxon>
        <taxon>Alphaproteobacteria</taxon>
        <taxon>Hyphomicrobiales</taxon>
        <taxon>Nitrobacteraceae</taxon>
        <taxon>Rhodopseudomonas</taxon>
    </lineage>
</organism>
<feature type="compositionally biased region" description="Polar residues" evidence="1">
    <location>
        <begin position="49"/>
        <end position="59"/>
    </location>
</feature>
<evidence type="ECO:0000313" key="3">
    <source>
        <dbReference type="Proteomes" id="UP000001402"/>
    </source>
</evidence>
<proteinExistence type="predicted"/>
<dbReference type="KEGG" id="rpx:Rpdx1_3880"/>
<dbReference type="OrthoDB" id="26212at2"/>
<dbReference type="BioCyc" id="RPAL652103:RPDX1_RS19160-MONOMER"/>
<dbReference type="Proteomes" id="UP000001402">
    <property type="component" value="Chromosome"/>
</dbReference>
<dbReference type="AlphaFoldDB" id="E6VHY7"/>
<sequence length="59" mass="6663">MDTGKLPFRQVGTHRRIRVADVAKLREFEDRRRDLSTALSADTEDLETNYATSGQHSGS</sequence>
<gene>
    <name evidence="2" type="ordered locus">Rpdx1_3880</name>
</gene>
<protein>
    <submittedName>
        <fullName evidence="2">Putative excisonase protein</fullName>
    </submittedName>
</protein>
<dbReference type="EMBL" id="CP002418">
    <property type="protein sequence ID" value="ADU45440.1"/>
    <property type="molecule type" value="Genomic_DNA"/>
</dbReference>
<feature type="region of interest" description="Disordered" evidence="1">
    <location>
        <begin position="36"/>
        <end position="59"/>
    </location>
</feature>
<name>E6VHY7_RHOPX</name>
<dbReference type="HOGENOM" id="CLU_2957694_0_0_5"/>
<dbReference type="STRING" id="652103.Rpdx1_3880"/>